<feature type="region of interest" description="Disordered" evidence="5">
    <location>
        <begin position="1108"/>
        <end position="1140"/>
    </location>
</feature>
<feature type="compositionally biased region" description="Acidic residues" evidence="5">
    <location>
        <begin position="299"/>
        <end position="309"/>
    </location>
</feature>
<dbReference type="Proteomes" id="UP000236290">
    <property type="component" value="Unassembled WGS sequence"/>
</dbReference>
<feature type="compositionally biased region" description="Polar residues" evidence="5">
    <location>
        <begin position="94"/>
        <end position="113"/>
    </location>
</feature>
<dbReference type="InterPro" id="IPR049730">
    <property type="entry name" value="SNF2/RAD54-like_C"/>
</dbReference>
<accession>A0A2K0UMM5</accession>
<dbReference type="PROSITE" id="PS51194">
    <property type="entry name" value="HELICASE_CTER"/>
    <property type="match status" value="1"/>
</dbReference>
<dbReference type="InterPro" id="IPR050628">
    <property type="entry name" value="SNF2_RAD54_helicase_TF"/>
</dbReference>
<dbReference type="Pfam" id="PF00176">
    <property type="entry name" value="SNF2-rel_dom"/>
    <property type="match status" value="1"/>
</dbReference>
<reference evidence="8 9" key="1">
    <citation type="submission" date="2017-02" db="EMBL/GenBank/DDBJ databases">
        <title>Genomes of Trichoderma spp. with biocontrol activity.</title>
        <authorList>
            <person name="Gardiner D."/>
            <person name="Kazan K."/>
            <person name="Vos C."/>
            <person name="Harvey P."/>
        </authorList>
    </citation>
    <scope>NUCLEOTIDE SEQUENCE [LARGE SCALE GENOMIC DNA]</scope>
    <source>
        <strain evidence="8 9">Tr1</strain>
    </source>
</reference>
<evidence type="ECO:0000256" key="1">
    <source>
        <dbReference type="ARBA" id="ARBA00022741"/>
    </source>
</evidence>
<feature type="compositionally biased region" description="Basic and acidic residues" evidence="5">
    <location>
        <begin position="61"/>
        <end position="93"/>
    </location>
</feature>
<evidence type="ECO:0008006" key="10">
    <source>
        <dbReference type="Google" id="ProtNLM"/>
    </source>
</evidence>
<dbReference type="OrthoDB" id="448448at2759"/>
<feature type="compositionally biased region" description="Basic residues" evidence="5">
    <location>
        <begin position="255"/>
        <end position="288"/>
    </location>
</feature>
<dbReference type="Pfam" id="PF00271">
    <property type="entry name" value="Helicase_C"/>
    <property type="match status" value="1"/>
</dbReference>
<keyword evidence="4" id="KW-0067">ATP-binding</keyword>
<feature type="compositionally biased region" description="Acidic residues" evidence="5">
    <location>
        <begin position="683"/>
        <end position="711"/>
    </location>
</feature>
<feature type="compositionally biased region" description="Basic and acidic residues" evidence="5">
    <location>
        <begin position="212"/>
        <end position="243"/>
    </location>
</feature>
<name>A0A2K0UMM5_TRIHA</name>
<dbReference type="SMART" id="SM00487">
    <property type="entry name" value="DEXDc"/>
    <property type="match status" value="1"/>
</dbReference>
<dbReference type="InterPro" id="IPR000330">
    <property type="entry name" value="SNF2_N"/>
</dbReference>
<dbReference type="GO" id="GO:0005524">
    <property type="term" value="F:ATP binding"/>
    <property type="evidence" value="ECO:0007669"/>
    <property type="project" value="UniProtKB-KW"/>
</dbReference>
<dbReference type="EMBL" id="MTYI01000016">
    <property type="protein sequence ID" value="PNP59036.1"/>
    <property type="molecule type" value="Genomic_DNA"/>
</dbReference>
<feature type="domain" description="Helicase C-terminal" evidence="7">
    <location>
        <begin position="946"/>
        <end position="1117"/>
    </location>
</feature>
<feature type="region of interest" description="Disordered" evidence="5">
    <location>
        <begin position="1"/>
        <end position="341"/>
    </location>
</feature>
<evidence type="ECO:0000256" key="4">
    <source>
        <dbReference type="ARBA" id="ARBA00022840"/>
    </source>
</evidence>
<dbReference type="PANTHER" id="PTHR45626">
    <property type="entry name" value="TRANSCRIPTION TERMINATION FACTOR 2-RELATED"/>
    <property type="match status" value="1"/>
</dbReference>
<dbReference type="GO" id="GO:0016787">
    <property type="term" value="F:hydrolase activity"/>
    <property type="evidence" value="ECO:0007669"/>
    <property type="project" value="UniProtKB-KW"/>
</dbReference>
<feature type="compositionally biased region" description="Polar residues" evidence="5">
    <location>
        <begin position="184"/>
        <end position="211"/>
    </location>
</feature>
<evidence type="ECO:0000313" key="8">
    <source>
        <dbReference type="EMBL" id="PNP59036.1"/>
    </source>
</evidence>
<evidence type="ECO:0000256" key="3">
    <source>
        <dbReference type="ARBA" id="ARBA00022806"/>
    </source>
</evidence>
<feature type="compositionally biased region" description="Basic and acidic residues" evidence="5">
    <location>
        <begin position="1108"/>
        <end position="1119"/>
    </location>
</feature>
<dbReference type="PANTHER" id="PTHR45626:SF17">
    <property type="entry name" value="HELICASE-LIKE TRANSCRIPTION FACTOR"/>
    <property type="match status" value="1"/>
</dbReference>
<dbReference type="Gene3D" id="3.40.50.10810">
    <property type="entry name" value="Tandem AAA-ATPase domain"/>
    <property type="match status" value="1"/>
</dbReference>
<evidence type="ECO:0000313" key="9">
    <source>
        <dbReference type="Proteomes" id="UP000236290"/>
    </source>
</evidence>
<dbReference type="InterPro" id="IPR038718">
    <property type="entry name" value="SNF2-like_sf"/>
</dbReference>
<evidence type="ECO:0000259" key="6">
    <source>
        <dbReference type="PROSITE" id="PS51192"/>
    </source>
</evidence>
<dbReference type="AlphaFoldDB" id="A0A2K0UMM5"/>
<evidence type="ECO:0000259" key="7">
    <source>
        <dbReference type="PROSITE" id="PS51194"/>
    </source>
</evidence>
<proteinExistence type="predicted"/>
<dbReference type="GO" id="GO:0005634">
    <property type="term" value="C:nucleus"/>
    <property type="evidence" value="ECO:0007669"/>
    <property type="project" value="TreeGrafter"/>
</dbReference>
<protein>
    <recommendedName>
        <fullName evidence="10">Adenosinetriphosphatase</fullName>
    </recommendedName>
</protein>
<dbReference type="SMART" id="SM00490">
    <property type="entry name" value="HELICc"/>
    <property type="match status" value="1"/>
</dbReference>
<comment type="caution">
    <text evidence="8">The sequence shown here is derived from an EMBL/GenBank/DDBJ whole genome shotgun (WGS) entry which is preliminary data.</text>
</comment>
<dbReference type="InterPro" id="IPR027417">
    <property type="entry name" value="P-loop_NTPase"/>
</dbReference>
<dbReference type="GO" id="GO:0004386">
    <property type="term" value="F:helicase activity"/>
    <property type="evidence" value="ECO:0007669"/>
    <property type="project" value="UniProtKB-KW"/>
</dbReference>
<keyword evidence="1" id="KW-0547">Nucleotide-binding</keyword>
<dbReference type="CDD" id="cd18008">
    <property type="entry name" value="DEXDc_SHPRH-like"/>
    <property type="match status" value="1"/>
</dbReference>
<keyword evidence="3" id="KW-0347">Helicase</keyword>
<dbReference type="CDD" id="cd18793">
    <property type="entry name" value="SF2_C_SNF"/>
    <property type="match status" value="1"/>
</dbReference>
<feature type="compositionally biased region" description="Basic and acidic residues" evidence="5">
    <location>
        <begin position="289"/>
        <end position="298"/>
    </location>
</feature>
<dbReference type="GO" id="GO:0006281">
    <property type="term" value="P:DNA repair"/>
    <property type="evidence" value="ECO:0007669"/>
    <property type="project" value="TreeGrafter"/>
</dbReference>
<dbReference type="SUPFAM" id="SSF52540">
    <property type="entry name" value="P-loop containing nucleoside triphosphate hydrolases"/>
    <property type="match status" value="2"/>
</dbReference>
<dbReference type="InterPro" id="IPR001650">
    <property type="entry name" value="Helicase_C-like"/>
</dbReference>
<feature type="compositionally biased region" description="Basic and acidic residues" evidence="5">
    <location>
        <begin position="329"/>
        <end position="341"/>
    </location>
</feature>
<feature type="domain" description="Helicase ATP-binding" evidence="6">
    <location>
        <begin position="375"/>
        <end position="558"/>
    </location>
</feature>
<dbReference type="Gene3D" id="3.40.50.300">
    <property type="entry name" value="P-loop containing nucleotide triphosphate hydrolases"/>
    <property type="match status" value="1"/>
</dbReference>
<feature type="compositionally biased region" description="Basic residues" evidence="5">
    <location>
        <begin position="12"/>
        <end position="25"/>
    </location>
</feature>
<evidence type="ECO:0000256" key="2">
    <source>
        <dbReference type="ARBA" id="ARBA00022801"/>
    </source>
</evidence>
<feature type="region of interest" description="Disordered" evidence="5">
    <location>
        <begin position="673"/>
        <end position="718"/>
    </location>
</feature>
<dbReference type="GO" id="GO:0008094">
    <property type="term" value="F:ATP-dependent activity, acting on DNA"/>
    <property type="evidence" value="ECO:0007669"/>
    <property type="project" value="TreeGrafter"/>
</dbReference>
<feature type="compositionally biased region" description="Basic and acidic residues" evidence="5">
    <location>
        <begin position="26"/>
        <end position="35"/>
    </location>
</feature>
<keyword evidence="2" id="KW-0378">Hydrolase</keyword>
<evidence type="ECO:0000256" key="5">
    <source>
        <dbReference type="SAM" id="MobiDB-lite"/>
    </source>
</evidence>
<dbReference type="PROSITE" id="PS51192">
    <property type="entry name" value="HELICASE_ATP_BIND_1"/>
    <property type="match status" value="1"/>
</dbReference>
<sequence length="1140" mass="129292">MPSSPSRVPSGMKKRREKSSKKSKVAKRESHELTKSKAPVVKTETDENTETQSASNPNRGIFERFRRQEVGEPPRDERVILNNNLKRDDREATTSEVAETVIQQNVCSNTAGDTQPAPPENYRNKPDVAKSSNESDTAAKMQSDLPQGIEKIALNPPQEPDGVDQIESAGKTESQNDAGVAIPHSSTRHSAADVQQAQNNDDSSRVLPNQEEQGKVKSEESVQDGAPEKDAETSKCDEMRDVDQSTISADLTEKSHKKSGKKHKRKHKHSRKRSKSRDRSKSHKRRKGSEKFVPIHEQDDSESSGEEDQSQNGFDVEQARARIPKGCSVRHEAEQKQELRDGKKIAKTKKFTKVFRSTLEDHQLTALSWMVDRETDTLRSVDGGIIADKMGMGKTVTSLACIAANRLPRRDRKISAQATLVVVPNRTVANQWLAEAKKHWHEEASSLVTLHTQNDDDHLLAQYERQMIVLATYTQVRNCFPSEEIMGALHAQYADDDRRLLRREFKKRAKFLFRINWFRVIFDEGHMATKWNGRTLDACTRIPAKHRWVLSATPVQNKPIGKAKDAAENGGIGNWRANMALSEFYSYATLVCCEYRGRRRVFRSEYIVKDATNDDFDSLASTLMYRRTGDEKLNIPPTTHQEVYIEISQEEQMICNAIDSLFKALEEKHKKDKERAGMPIFENEQDEDEVEDVKPEEEDGEDDDVDDDEDEGVVKKNKKSKIQASAHLRLRQALSHPYCLERFFLGNDLSEDELKSLASDLKSMSDNKTVIEQLEADENWAEHLGQYQKGLDLLKSREEAFLGGVFDMNKLMDLVILQRTVNVHKCGGAACESQNLSRFKCGHMYCEQCFGRLMIQRSSMPGAGQSGYLKCSSDGCGEDLRFGQPVTTLAQLAFMANQDKGYVEIGRDWLKTTVQARQEQSPFFIASSYFNGPRIVPPPSSRLTATMAVVMTWLTEAPQDKIIIFTQFIRTLKMVGYQLETLGIKFVYYSGASPKQKQEHAMHAFHNDPETMVMVSTLKSGGQSHNLTVANRVIIVDLWWNKEAEKQAIGRVVRIGQKKETFSVRIVTKHGMDDRVIRVQTGKEAMVARMLQDDGHKRTEVDDERLEQIFERKEGEESRSRKRKRREDPFESRGGDDVAS</sequence>
<gene>
    <name evidence="8" type="ORF">THARTR1_01284</name>
</gene>
<organism evidence="8 9">
    <name type="scientific">Trichoderma harzianum</name>
    <name type="common">Hypocrea lixii</name>
    <dbReference type="NCBI Taxonomy" id="5544"/>
    <lineage>
        <taxon>Eukaryota</taxon>
        <taxon>Fungi</taxon>
        <taxon>Dikarya</taxon>
        <taxon>Ascomycota</taxon>
        <taxon>Pezizomycotina</taxon>
        <taxon>Sordariomycetes</taxon>
        <taxon>Hypocreomycetidae</taxon>
        <taxon>Hypocreales</taxon>
        <taxon>Hypocreaceae</taxon>
        <taxon>Trichoderma</taxon>
    </lineage>
</organism>
<feature type="compositionally biased region" description="Basic and acidic residues" evidence="5">
    <location>
        <begin position="1126"/>
        <end position="1140"/>
    </location>
</feature>
<dbReference type="InterPro" id="IPR014001">
    <property type="entry name" value="Helicase_ATP-bd"/>
</dbReference>